<dbReference type="Pfam" id="PF20327">
    <property type="entry name" value="DUF6622"/>
    <property type="match status" value="1"/>
</dbReference>
<feature type="transmembrane region" description="Helical" evidence="1">
    <location>
        <begin position="100"/>
        <end position="125"/>
    </location>
</feature>
<dbReference type="Proteomes" id="UP000237839">
    <property type="component" value="Unassembled WGS sequence"/>
</dbReference>
<dbReference type="InterPro" id="IPR046730">
    <property type="entry name" value="DUF6622"/>
</dbReference>
<accession>A0A2S9GXW2</accession>
<feature type="transmembrane region" description="Helical" evidence="1">
    <location>
        <begin position="37"/>
        <end position="56"/>
    </location>
</feature>
<keyword evidence="1" id="KW-0472">Membrane</keyword>
<dbReference type="EMBL" id="PUGF01000012">
    <property type="protein sequence ID" value="PRC92548.1"/>
    <property type="molecule type" value="Genomic_DNA"/>
</dbReference>
<dbReference type="OrthoDB" id="3034721at2"/>
<sequence>MSQLLQMIPTWVFFLFFTLLYLGYAQSKTREVSMARLTILPFAMVILSLYSVWTAFGSSLAFGAWIIGAGAALAVNSKLQHGRGVTRHTISGHVVVPGSWLPLGLMMSIFVTKFIVAFMIASHAMLANTPAFPVIASFCFGVFSGTFFARSLYIGHAARSQTGTLIAS</sequence>
<feature type="transmembrane region" description="Helical" evidence="1">
    <location>
        <begin position="62"/>
        <end position="79"/>
    </location>
</feature>
<comment type="caution">
    <text evidence="2">The sequence shown here is derived from an EMBL/GenBank/DDBJ whole genome shotgun (WGS) entry which is preliminary data.</text>
</comment>
<evidence type="ECO:0008006" key="4">
    <source>
        <dbReference type="Google" id="ProtNLM"/>
    </source>
</evidence>
<feature type="transmembrane region" description="Helical" evidence="1">
    <location>
        <begin position="6"/>
        <end position="25"/>
    </location>
</feature>
<feature type="transmembrane region" description="Helical" evidence="1">
    <location>
        <begin position="131"/>
        <end position="149"/>
    </location>
</feature>
<keyword evidence="1" id="KW-0812">Transmembrane</keyword>
<protein>
    <recommendedName>
        <fullName evidence="4">DUF1453 domain-containing protein</fullName>
    </recommendedName>
</protein>
<evidence type="ECO:0000313" key="2">
    <source>
        <dbReference type="EMBL" id="PRC92548.1"/>
    </source>
</evidence>
<keyword evidence="1" id="KW-1133">Transmembrane helix</keyword>
<keyword evidence="3" id="KW-1185">Reference proteome</keyword>
<dbReference type="AlphaFoldDB" id="A0A2S9GXW2"/>
<evidence type="ECO:0000256" key="1">
    <source>
        <dbReference type="SAM" id="Phobius"/>
    </source>
</evidence>
<name>A0A2S9GXW2_9BURK</name>
<evidence type="ECO:0000313" key="3">
    <source>
        <dbReference type="Proteomes" id="UP000237839"/>
    </source>
</evidence>
<organism evidence="2 3">
    <name type="scientific">Solimicrobium silvestre</name>
    <dbReference type="NCBI Taxonomy" id="2099400"/>
    <lineage>
        <taxon>Bacteria</taxon>
        <taxon>Pseudomonadati</taxon>
        <taxon>Pseudomonadota</taxon>
        <taxon>Betaproteobacteria</taxon>
        <taxon>Burkholderiales</taxon>
        <taxon>Oxalobacteraceae</taxon>
        <taxon>Solimicrobium</taxon>
    </lineage>
</organism>
<reference evidence="2 3" key="1">
    <citation type="submission" date="2018-02" db="EMBL/GenBank/DDBJ databases">
        <title>Solimicrobium silvestre gen. nov., sp. nov., isolated from alpine forest soil.</title>
        <authorList>
            <person name="Margesin R."/>
            <person name="Albuquerque L."/>
            <person name="Zhang D.-C."/>
            <person name="Froufe H.J.C."/>
            <person name="Severino R."/>
            <person name="Roxo I."/>
            <person name="Egas C."/>
            <person name="Da Costa M.S."/>
        </authorList>
    </citation>
    <scope>NUCLEOTIDE SEQUENCE [LARGE SCALE GENOMIC DNA]</scope>
    <source>
        <strain evidence="2 3">S20-91</strain>
    </source>
</reference>
<dbReference type="RefSeq" id="WP_105532367.1">
    <property type="nucleotide sequence ID" value="NZ_PUGF01000012.1"/>
</dbReference>
<gene>
    <name evidence="2" type="ORF">S2091_2603</name>
</gene>
<proteinExistence type="predicted"/>